<dbReference type="AlphaFoldDB" id="A0A9D4R154"/>
<gene>
    <name evidence="1" type="ORF">DPMN_093715</name>
</gene>
<proteinExistence type="predicted"/>
<evidence type="ECO:0000313" key="1">
    <source>
        <dbReference type="EMBL" id="KAH3851236.1"/>
    </source>
</evidence>
<name>A0A9D4R154_DREPO</name>
<reference evidence="1" key="2">
    <citation type="submission" date="2020-11" db="EMBL/GenBank/DDBJ databases">
        <authorList>
            <person name="McCartney M.A."/>
            <person name="Auch B."/>
            <person name="Kono T."/>
            <person name="Mallez S."/>
            <person name="Becker A."/>
            <person name="Gohl D.M."/>
            <person name="Silverstein K.A.T."/>
            <person name="Koren S."/>
            <person name="Bechman K.B."/>
            <person name="Herman A."/>
            <person name="Abrahante J.E."/>
            <person name="Garbe J."/>
        </authorList>
    </citation>
    <scope>NUCLEOTIDE SEQUENCE</scope>
    <source>
        <strain evidence="1">Duluth1</strain>
        <tissue evidence="1">Whole animal</tissue>
    </source>
</reference>
<reference evidence="1" key="1">
    <citation type="journal article" date="2019" name="bioRxiv">
        <title>The Genome of the Zebra Mussel, Dreissena polymorpha: A Resource for Invasive Species Research.</title>
        <authorList>
            <person name="McCartney M.A."/>
            <person name="Auch B."/>
            <person name="Kono T."/>
            <person name="Mallez S."/>
            <person name="Zhang Y."/>
            <person name="Obille A."/>
            <person name="Becker A."/>
            <person name="Abrahante J.E."/>
            <person name="Garbe J."/>
            <person name="Badalamenti J.P."/>
            <person name="Herman A."/>
            <person name="Mangelson H."/>
            <person name="Liachko I."/>
            <person name="Sullivan S."/>
            <person name="Sone E.D."/>
            <person name="Koren S."/>
            <person name="Silverstein K.A.T."/>
            <person name="Beckman K.B."/>
            <person name="Gohl D.M."/>
        </authorList>
    </citation>
    <scope>NUCLEOTIDE SEQUENCE</scope>
    <source>
        <strain evidence="1">Duluth1</strain>
        <tissue evidence="1">Whole animal</tissue>
    </source>
</reference>
<sequence length="176" mass="20147">MRGNKQKTAHITCEKSVTNGRILLSAREYEFTEHRLVRLRHPENKIRFSCTDSEVDARLNEMLKLLRVSIFAKITRPTTIDGGNGDCGFYVSPCDSFLADKAAMELEYEMEQRALIAGNDLVNVVPRPTINKHGASPTKIPRPVYNVLHCVHTGLTDNNELTSPSMYRMQHIYWRR</sequence>
<keyword evidence="2" id="KW-1185">Reference proteome</keyword>
<protein>
    <submittedName>
        <fullName evidence="1">Uncharacterized protein</fullName>
    </submittedName>
</protein>
<dbReference type="EMBL" id="JAIWYP010000003">
    <property type="protein sequence ID" value="KAH3851236.1"/>
    <property type="molecule type" value="Genomic_DNA"/>
</dbReference>
<organism evidence="1 2">
    <name type="scientific">Dreissena polymorpha</name>
    <name type="common">Zebra mussel</name>
    <name type="synonym">Mytilus polymorpha</name>
    <dbReference type="NCBI Taxonomy" id="45954"/>
    <lineage>
        <taxon>Eukaryota</taxon>
        <taxon>Metazoa</taxon>
        <taxon>Spiralia</taxon>
        <taxon>Lophotrochozoa</taxon>
        <taxon>Mollusca</taxon>
        <taxon>Bivalvia</taxon>
        <taxon>Autobranchia</taxon>
        <taxon>Heteroconchia</taxon>
        <taxon>Euheterodonta</taxon>
        <taxon>Imparidentia</taxon>
        <taxon>Neoheterodontei</taxon>
        <taxon>Myida</taxon>
        <taxon>Dreissenoidea</taxon>
        <taxon>Dreissenidae</taxon>
        <taxon>Dreissena</taxon>
    </lineage>
</organism>
<accession>A0A9D4R154</accession>
<dbReference type="Proteomes" id="UP000828390">
    <property type="component" value="Unassembled WGS sequence"/>
</dbReference>
<comment type="caution">
    <text evidence="1">The sequence shown here is derived from an EMBL/GenBank/DDBJ whole genome shotgun (WGS) entry which is preliminary data.</text>
</comment>
<evidence type="ECO:0000313" key="2">
    <source>
        <dbReference type="Proteomes" id="UP000828390"/>
    </source>
</evidence>